<dbReference type="GO" id="GO:0008235">
    <property type="term" value="F:metalloexopeptidase activity"/>
    <property type="evidence" value="ECO:0007669"/>
    <property type="project" value="InterPro"/>
</dbReference>
<evidence type="ECO:0000256" key="3">
    <source>
        <dbReference type="ARBA" id="ARBA00022670"/>
    </source>
</evidence>
<dbReference type="GO" id="GO:0006508">
    <property type="term" value="P:proteolysis"/>
    <property type="evidence" value="ECO:0007669"/>
    <property type="project" value="UniProtKB-KW"/>
</dbReference>
<dbReference type="Gene3D" id="3.90.1030.20">
    <property type="entry name" value="DNA polymerase delta, p66 (Cdc27) subunit, wHTH domain"/>
    <property type="match status" value="1"/>
</dbReference>
<feature type="compositionally biased region" description="Acidic residues" evidence="10">
    <location>
        <begin position="443"/>
        <end position="460"/>
    </location>
</feature>
<dbReference type="InterPro" id="IPR041913">
    <property type="entry name" value="POLD3_sf"/>
</dbReference>
<dbReference type="PANTHER" id="PTHR12147">
    <property type="entry name" value="METALLOPEPTIDASE M28 FAMILY MEMBER"/>
    <property type="match status" value="1"/>
</dbReference>
<dbReference type="InterPro" id="IPR019038">
    <property type="entry name" value="POLD3"/>
</dbReference>
<dbReference type="Proteomes" id="UP000054007">
    <property type="component" value="Unassembled WGS sequence"/>
</dbReference>
<dbReference type="EC" id="3.4.-.-" evidence="9"/>
<dbReference type="GO" id="GO:0043625">
    <property type="term" value="C:delta DNA polymerase complex"/>
    <property type="evidence" value="ECO:0007669"/>
    <property type="project" value="InterPro"/>
</dbReference>
<evidence type="ECO:0000256" key="6">
    <source>
        <dbReference type="ARBA" id="ARBA00022801"/>
    </source>
</evidence>
<dbReference type="InterPro" id="IPR007484">
    <property type="entry name" value="Peptidase_M28"/>
</dbReference>
<feature type="compositionally biased region" description="Basic residues" evidence="10">
    <location>
        <begin position="395"/>
        <end position="405"/>
    </location>
</feature>
<dbReference type="Gene3D" id="3.40.630.10">
    <property type="entry name" value="Zn peptidases"/>
    <property type="match status" value="1"/>
</dbReference>
<evidence type="ECO:0000256" key="4">
    <source>
        <dbReference type="ARBA" id="ARBA00022723"/>
    </source>
</evidence>
<dbReference type="EMBL" id="KN880449">
    <property type="protein sequence ID" value="KIY71847.1"/>
    <property type="molecule type" value="Genomic_DNA"/>
</dbReference>
<feature type="compositionally biased region" description="Acidic residues" evidence="10">
    <location>
        <begin position="512"/>
        <end position="528"/>
    </location>
</feature>
<dbReference type="GO" id="GO:0046872">
    <property type="term" value="F:metal ion binding"/>
    <property type="evidence" value="ECO:0007669"/>
    <property type="project" value="UniProtKB-KW"/>
</dbReference>
<feature type="region of interest" description="Disordered" evidence="10">
    <location>
        <begin position="430"/>
        <end position="598"/>
    </location>
</feature>
<feature type="compositionally biased region" description="Basic and acidic residues" evidence="10">
    <location>
        <begin position="297"/>
        <end position="306"/>
    </location>
</feature>
<evidence type="ECO:0000313" key="13">
    <source>
        <dbReference type="Proteomes" id="UP000054007"/>
    </source>
</evidence>
<evidence type="ECO:0000256" key="8">
    <source>
        <dbReference type="ARBA" id="ARBA00043962"/>
    </source>
</evidence>
<feature type="compositionally biased region" description="Basic and acidic residues" evidence="10">
    <location>
        <begin position="210"/>
        <end position="227"/>
    </location>
</feature>
<dbReference type="PANTHER" id="PTHR12147:SF56">
    <property type="entry name" value="AMINOPEPTIDASE YDR415C-RELATED"/>
    <property type="match status" value="1"/>
</dbReference>
<dbReference type="OrthoDB" id="2214at2759"/>
<accession>A0A0D7BN20</accession>
<reference evidence="12 13" key="1">
    <citation type="journal article" date="2015" name="Fungal Genet. Biol.">
        <title>Evolution of novel wood decay mechanisms in Agaricales revealed by the genome sequences of Fistulina hepatica and Cylindrobasidium torrendii.</title>
        <authorList>
            <person name="Floudas D."/>
            <person name="Held B.W."/>
            <person name="Riley R."/>
            <person name="Nagy L.G."/>
            <person name="Koehler G."/>
            <person name="Ransdell A.S."/>
            <person name="Younus H."/>
            <person name="Chow J."/>
            <person name="Chiniquy J."/>
            <person name="Lipzen A."/>
            <person name="Tritt A."/>
            <person name="Sun H."/>
            <person name="Haridas S."/>
            <person name="LaButti K."/>
            <person name="Ohm R.A."/>
            <person name="Kues U."/>
            <person name="Blanchette R.A."/>
            <person name="Grigoriev I.V."/>
            <person name="Minto R.E."/>
            <person name="Hibbett D.S."/>
        </authorList>
    </citation>
    <scope>NUCLEOTIDE SEQUENCE [LARGE SCALE GENOMIC DNA]</scope>
    <source>
        <strain evidence="12 13">FP15055 ss-10</strain>
    </source>
</reference>
<keyword evidence="2" id="KW-0031">Aminopeptidase</keyword>
<evidence type="ECO:0000256" key="1">
    <source>
        <dbReference type="ARBA" id="ARBA00001947"/>
    </source>
</evidence>
<evidence type="ECO:0000256" key="10">
    <source>
        <dbReference type="SAM" id="MobiDB-lite"/>
    </source>
</evidence>
<dbReference type="GO" id="GO:0004177">
    <property type="term" value="F:aminopeptidase activity"/>
    <property type="evidence" value="ECO:0007669"/>
    <property type="project" value="UniProtKB-KW"/>
</dbReference>
<keyword evidence="6 9" id="KW-0378">Hydrolase</keyword>
<keyword evidence="5" id="KW-0732">Signal</keyword>
<dbReference type="AlphaFoldDB" id="A0A0D7BN20"/>
<feature type="compositionally biased region" description="Basic and acidic residues" evidence="10">
    <location>
        <begin position="241"/>
        <end position="286"/>
    </location>
</feature>
<proteinExistence type="inferred from homology"/>
<feature type="compositionally biased region" description="Basic and acidic residues" evidence="10">
    <location>
        <begin position="531"/>
        <end position="542"/>
    </location>
</feature>
<dbReference type="Pfam" id="PF04389">
    <property type="entry name" value="Peptidase_M28"/>
    <property type="match status" value="1"/>
</dbReference>
<dbReference type="Pfam" id="PF09507">
    <property type="entry name" value="CDC27"/>
    <property type="match status" value="1"/>
</dbReference>
<dbReference type="GO" id="GO:0006260">
    <property type="term" value="P:DNA replication"/>
    <property type="evidence" value="ECO:0007669"/>
    <property type="project" value="InterPro"/>
</dbReference>
<sequence length="985" mass="108447">MSLPAVDSYISRQVLINKNIVTYRTLSRNQSLSVHAAKNELAAFYKAARKRQDTLAATYIIIGIPKPVQAKSDVVDDDGYQEDEGEEFPSELSMVVPEDELESVKVQFAQITSIHFYSLSPSAINDCDLLYDPNNVRDIDEQKGREFATIVGKVVGDNIKEIPEKLRRKATLPTPVAGPSKTKAEEKPKAVKKEETIKPTGKKTGVNDFFKPRETAKKEPDAKETKPTLKKGVAAGFFKKTTADPKAEEKAAPRAKAKEDKKSTKSAQEKEPEEAKPIEPKKEETSKVVPTLPKKPSISEKVEAHRAANQKRKASNSDDDAPKPVKESSKKRRSSATSDSDEELVHSKKDSQSLSKKRKSEAPSSDEEDAPPAKKSVLKKKPTISSDEEDDGPVMRRRRPGAKVKKIADYDEDLEAMMNLGDDEVDVASRRGESKMQTASDIDPPDSDVEDRDDDVEMDAASDWGNGQEEEDEPIVKRKRAPKKKWPIGRNGLKKKRLIKTRMTQDKKGYDVTEDYSEYESVDEESQTEPEQPKKGKGKKFDSDEDVDMEKPEHKPKGKGKNKEDTEEKPAKAKKGKKDAGEDEEAPAKKKDTKAKPTKKAATSKMLYLFALVSLVLSAAVQAAPTAEDIASKSAQGLYFLQLDETSDPVWKTQGEKLALLREGTNFMDVTDTYERKLKLAESKKAKAAKANAAFPDGPSHQDAVNDILDTVSIDNMKKYLDGLIAFNNRYYDSDTGAEASTYIRDTVADIIEGKEGVNVSLYKHSKWKQPSIIAKIAGSDADTPVTIIGAHMDSINLDDTSGPAPGADDDGTGTVNLIEALRALLEAGYKPATPVEFHWYAGEEAGLLGSQEIASAYSEDGVDVQAFMEMDMSGYFAPGTKEVFALQADYIDEGLNTFLGTLIDEYAAFGWTMDKPCGYACSDHASWNEAGYPTTFPYEAVTGDDNPNVHSPDDTLEVDGFSWTHVLEFAKIVVAFAYELAPPA</sequence>
<keyword evidence="3 9" id="KW-0645">Protease</keyword>
<organism evidence="12 13">
    <name type="scientific">Cylindrobasidium torrendii FP15055 ss-10</name>
    <dbReference type="NCBI Taxonomy" id="1314674"/>
    <lineage>
        <taxon>Eukaryota</taxon>
        <taxon>Fungi</taxon>
        <taxon>Dikarya</taxon>
        <taxon>Basidiomycota</taxon>
        <taxon>Agaricomycotina</taxon>
        <taxon>Agaricomycetes</taxon>
        <taxon>Agaricomycetidae</taxon>
        <taxon>Agaricales</taxon>
        <taxon>Marasmiineae</taxon>
        <taxon>Physalacriaceae</taxon>
        <taxon>Cylindrobasidium</taxon>
    </lineage>
</organism>
<feature type="compositionally biased region" description="Basic and acidic residues" evidence="10">
    <location>
        <begin position="549"/>
        <end position="571"/>
    </location>
</feature>
<name>A0A0D7BN20_9AGAR</name>
<feature type="compositionally biased region" description="Basic residues" evidence="10">
    <location>
        <begin position="477"/>
        <end position="500"/>
    </location>
</feature>
<comment type="cofactor">
    <cofactor evidence="1">
        <name>Zn(2+)</name>
        <dbReference type="ChEBI" id="CHEBI:29105"/>
    </cofactor>
</comment>
<evidence type="ECO:0000256" key="7">
    <source>
        <dbReference type="ARBA" id="ARBA00022833"/>
    </source>
</evidence>
<comment type="similarity">
    <text evidence="8">Belongs to the peptidase M28 family. M28E subfamily.</text>
</comment>
<evidence type="ECO:0000256" key="9">
    <source>
        <dbReference type="RuleBase" id="RU361240"/>
    </source>
</evidence>
<dbReference type="CDD" id="cd03879">
    <property type="entry name" value="M28_AAP"/>
    <property type="match status" value="1"/>
</dbReference>
<evidence type="ECO:0000256" key="2">
    <source>
        <dbReference type="ARBA" id="ARBA00022438"/>
    </source>
</evidence>
<keyword evidence="7 9" id="KW-0862">Zinc</keyword>
<evidence type="ECO:0000313" key="12">
    <source>
        <dbReference type="EMBL" id="KIY71847.1"/>
    </source>
</evidence>
<keyword evidence="4 9" id="KW-0479">Metal-binding</keyword>
<feature type="domain" description="Peptidase M28" evidence="11">
    <location>
        <begin position="773"/>
        <end position="977"/>
    </location>
</feature>
<gene>
    <name evidence="12" type="ORF">CYLTODRAFT_440945</name>
</gene>
<dbReference type="STRING" id="1314674.A0A0D7BN20"/>
<protein>
    <recommendedName>
        <fullName evidence="9">Peptide hydrolase</fullName>
        <ecNumber evidence="9">3.4.-.-</ecNumber>
    </recommendedName>
</protein>
<dbReference type="InterPro" id="IPR045175">
    <property type="entry name" value="M28_fam"/>
</dbReference>
<evidence type="ECO:0000256" key="5">
    <source>
        <dbReference type="ARBA" id="ARBA00022729"/>
    </source>
</evidence>
<evidence type="ECO:0000259" key="11">
    <source>
        <dbReference type="Pfam" id="PF04389"/>
    </source>
</evidence>
<keyword evidence="13" id="KW-1185">Reference proteome</keyword>
<feature type="compositionally biased region" description="Basic and acidic residues" evidence="10">
    <location>
        <begin position="182"/>
        <end position="197"/>
    </location>
</feature>
<feature type="region of interest" description="Disordered" evidence="10">
    <location>
        <begin position="168"/>
        <end position="409"/>
    </location>
</feature>
<dbReference type="SUPFAM" id="SSF53187">
    <property type="entry name" value="Zn-dependent exopeptidases"/>
    <property type="match status" value="1"/>
</dbReference>